<gene>
    <name evidence="1" type="ORF">MEA186_02457</name>
</gene>
<dbReference type="OrthoDB" id="10007333at2"/>
<protein>
    <submittedName>
        <fullName evidence="1">Uncharacterized protein</fullName>
    </submittedName>
</protein>
<dbReference type="AlphaFoldDB" id="G6Y3J5"/>
<reference evidence="1 2" key="1">
    <citation type="journal article" date="2012" name="J. Bacteriol.">
        <title>Draft Genome Sequence of Plant Growth-Promoting Rhizobium Mesorhizobium amorphae, Isolated from Zinc-Lead Mine Tailings.</title>
        <authorList>
            <person name="Hao X."/>
            <person name="Lin Y."/>
            <person name="Johnstone L."/>
            <person name="Baltrus D.A."/>
            <person name="Miller S.J."/>
            <person name="Wei G."/>
            <person name="Rensing C."/>
        </authorList>
    </citation>
    <scope>NUCLEOTIDE SEQUENCE [LARGE SCALE GENOMIC DNA]</scope>
    <source>
        <strain evidence="1 2">CCNWGS0123</strain>
    </source>
</reference>
<organism evidence="1 2">
    <name type="scientific">Mesorhizobium amorphae CCNWGS0123</name>
    <dbReference type="NCBI Taxonomy" id="1082933"/>
    <lineage>
        <taxon>Bacteria</taxon>
        <taxon>Pseudomonadati</taxon>
        <taxon>Pseudomonadota</taxon>
        <taxon>Alphaproteobacteria</taxon>
        <taxon>Hyphomicrobiales</taxon>
        <taxon>Phyllobacteriaceae</taxon>
        <taxon>Mesorhizobium</taxon>
    </lineage>
</organism>
<keyword evidence="2" id="KW-1185">Reference proteome</keyword>
<dbReference type="RefSeq" id="WP_006199906.1">
    <property type="nucleotide sequence ID" value="NZ_AGSN01000029.1"/>
</dbReference>
<evidence type="ECO:0000313" key="2">
    <source>
        <dbReference type="Proteomes" id="UP000002949"/>
    </source>
</evidence>
<dbReference type="PATRIC" id="fig|1082933.3.peg.443"/>
<accession>G6Y3J5</accession>
<dbReference type="STRING" id="1082933.A6B35_00395"/>
<proteinExistence type="predicted"/>
<dbReference type="Proteomes" id="UP000002949">
    <property type="component" value="Unassembled WGS sequence"/>
</dbReference>
<dbReference type="EMBL" id="AGSN01000029">
    <property type="protein sequence ID" value="EHH13703.1"/>
    <property type="molecule type" value="Genomic_DNA"/>
</dbReference>
<evidence type="ECO:0000313" key="1">
    <source>
        <dbReference type="EMBL" id="EHH13703.1"/>
    </source>
</evidence>
<sequence>MGADYTVGGLFVNWPILDCRTLAQIRSQVQLCCADLRFAKIREIFQRRAADGHQHVEAMQSQKRVALKRIQSTRFGPLFLCMSLPQNRRALFG</sequence>
<name>G6Y3J5_9HYPH</name>
<dbReference type="KEGG" id="mamo:A6B35_00395"/>